<feature type="region of interest" description="Disordered" evidence="1">
    <location>
        <begin position="61"/>
        <end position="99"/>
    </location>
</feature>
<proteinExistence type="predicted"/>
<evidence type="ECO:0008006" key="4">
    <source>
        <dbReference type="Google" id="ProtNLM"/>
    </source>
</evidence>
<reference evidence="2" key="1">
    <citation type="submission" date="2021-10" db="EMBL/GenBank/DDBJ databases">
        <title>Streptomyces nigrumlapis sp.nov.,an antimicrobial producing actinobacterium isolated from Black Gobi rocks.</title>
        <authorList>
            <person name="Wen Y."/>
            <person name="Zhang W."/>
            <person name="Liu X.G."/>
        </authorList>
    </citation>
    <scope>NUCLEOTIDE SEQUENCE</scope>
    <source>
        <strain evidence="2">ST13-2-2</strain>
    </source>
</reference>
<accession>A0ABY4M308</accession>
<evidence type="ECO:0000313" key="3">
    <source>
        <dbReference type="Proteomes" id="UP000830115"/>
    </source>
</evidence>
<keyword evidence="3" id="KW-1185">Reference proteome</keyword>
<feature type="compositionally biased region" description="Polar residues" evidence="1">
    <location>
        <begin position="84"/>
        <end position="99"/>
    </location>
</feature>
<dbReference type="RefSeq" id="WP_248861547.1">
    <property type="nucleotide sequence ID" value="NZ_CP086322.1"/>
</dbReference>
<evidence type="ECO:0000313" key="2">
    <source>
        <dbReference type="EMBL" id="UQA90781.1"/>
    </source>
</evidence>
<dbReference type="EMBL" id="CP086322">
    <property type="protein sequence ID" value="UQA90781.1"/>
    <property type="molecule type" value="Genomic_DNA"/>
</dbReference>
<protein>
    <recommendedName>
        <fullName evidence="4">DDE superfamily endonuclease</fullName>
    </recommendedName>
</protein>
<evidence type="ECO:0000256" key="1">
    <source>
        <dbReference type="SAM" id="MobiDB-lite"/>
    </source>
</evidence>
<dbReference type="Proteomes" id="UP000830115">
    <property type="component" value="Chromosome"/>
</dbReference>
<name>A0ABY4M308_9ACTN</name>
<gene>
    <name evidence="2" type="ORF">K9S39_01765</name>
</gene>
<organism evidence="2 3">
    <name type="scientific">Streptomyces halobius</name>
    <dbReference type="NCBI Taxonomy" id="2879846"/>
    <lineage>
        <taxon>Bacteria</taxon>
        <taxon>Bacillati</taxon>
        <taxon>Actinomycetota</taxon>
        <taxon>Actinomycetes</taxon>
        <taxon>Kitasatosporales</taxon>
        <taxon>Streptomycetaceae</taxon>
        <taxon>Streptomyces</taxon>
    </lineage>
</organism>
<sequence length="99" mass="10907">MQRAGILSTPRRLPPRNFAEQLPLDQRWSGIGKAIVLGLPPYTHTSSANFLADLRAGMPPTLPSHRAGMAAERGEREVTRPKSVVNQRSMDTSGNSWGW</sequence>